<evidence type="ECO:0000313" key="2">
    <source>
        <dbReference type="EMBL" id="GAA1990919.1"/>
    </source>
</evidence>
<evidence type="ECO:0000313" key="3">
    <source>
        <dbReference type="Proteomes" id="UP001501585"/>
    </source>
</evidence>
<sequence>MVIHDYDVQQSSRIGLSGQRGERQRQSLRLPPGGDDHTHGQRWRPRSQLGWGKSSPVVPEDPCGNLFGASTVGNPIRPRL</sequence>
<accession>A0ABN2SQP8</accession>
<comment type="caution">
    <text evidence="2">The sequence shown here is derived from an EMBL/GenBank/DDBJ whole genome shotgun (WGS) entry which is preliminary data.</text>
</comment>
<organism evidence="2 3">
    <name type="scientific">Nocardiopsis rhodophaea</name>
    <dbReference type="NCBI Taxonomy" id="280238"/>
    <lineage>
        <taxon>Bacteria</taxon>
        <taxon>Bacillati</taxon>
        <taxon>Actinomycetota</taxon>
        <taxon>Actinomycetes</taxon>
        <taxon>Streptosporangiales</taxon>
        <taxon>Nocardiopsidaceae</taxon>
        <taxon>Nocardiopsis</taxon>
    </lineage>
</organism>
<dbReference type="EMBL" id="BAAAPC010000005">
    <property type="protein sequence ID" value="GAA1990919.1"/>
    <property type="molecule type" value="Genomic_DNA"/>
</dbReference>
<feature type="region of interest" description="Disordered" evidence="1">
    <location>
        <begin position="1"/>
        <end position="57"/>
    </location>
</feature>
<gene>
    <name evidence="2" type="ORF">GCM10009799_16060</name>
</gene>
<keyword evidence="3" id="KW-1185">Reference proteome</keyword>
<name>A0ABN2SQP8_9ACTN</name>
<protein>
    <submittedName>
        <fullName evidence="2">Uncharacterized protein</fullName>
    </submittedName>
</protein>
<dbReference type="Proteomes" id="UP001501585">
    <property type="component" value="Unassembled WGS sequence"/>
</dbReference>
<reference evidence="2 3" key="1">
    <citation type="journal article" date="2019" name="Int. J. Syst. Evol. Microbiol.">
        <title>The Global Catalogue of Microorganisms (GCM) 10K type strain sequencing project: providing services to taxonomists for standard genome sequencing and annotation.</title>
        <authorList>
            <consortium name="The Broad Institute Genomics Platform"/>
            <consortium name="The Broad Institute Genome Sequencing Center for Infectious Disease"/>
            <person name="Wu L."/>
            <person name="Ma J."/>
        </authorList>
    </citation>
    <scope>NUCLEOTIDE SEQUENCE [LARGE SCALE GENOMIC DNA]</scope>
    <source>
        <strain evidence="2 3">JCM 15313</strain>
    </source>
</reference>
<proteinExistence type="predicted"/>
<evidence type="ECO:0000256" key="1">
    <source>
        <dbReference type="SAM" id="MobiDB-lite"/>
    </source>
</evidence>